<name>A0ACC0W2I5_9STRA</name>
<dbReference type="EMBL" id="CM047584">
    <property type="protein sequence ID" value="KAI9912168.1"/>
    <property type="molecule type" value="Genomic_DNA"/>
</dbReference>
<comment type="caution">
    <text evidence="1">The sequence shown here is derived from an EMBL/GenBank/DDBJ whole genome shotgun (WGS) entry which is preliminary data.</text>
</comment>
<accession>A0ACC0W2I5</accession>
<sequence>MDTTSNGSPTSSYRQATTPIVDSMALSLPLHLRRRKLEIDVIESGNMSGPRWQFPTMGTSEKLHVPLDQLAAIQRELDTPRAYLREIPATAIGGNDILASVLYSASSVAAKAGKLMPVPVLFVSIVLFAFRFIYEEVVTAIPLNGGTYNALLNTTSKQTAAVAACLSILSYVATAVASTTTSVRYLNNQVTVPIVGSPGRNCLDKRHAAIMLKFSIKADPKLKKAPKKRQGLQHLDSSVVTNKGKIPTEMNIYD</sequence>
<keyword evidence="2" id="KW-1185">Reference proteome</keyword>
<protein>
    <submittedName>
        <fullName evidence="1">Uncharacterized protein</fullName>
    </submittedName>
</protein>
<proteinExistence type="predicted"/>
<dbReference type="Proteomes" id="UP001163321">
    <property type="component" value="Chromosome 5"/>
</dbReference>
<reference evidence="1 2" key="1">
    <citation type="journal article" date="2022" name="bioRxiv">
        <title>The genome of the oomycete Peronosclerospora sorghi, a cosmopolitan pathogen of maize and sorghum, is inflated with dispersed pseudogenes.</title>
        <authorList>
            <person name="Fletcher K."/>
            <person name="Martin F."/>
            <person name="Isakeit T."/>
            <person name="Cavanaugh K."/>
            <person name="Magill C."/>
            <person name="Michelmore R."/>
        </authorList>
    </citation>
    <scope>NUCLEOTIDE SEQUENCE [LARGE SCALE GENOMIC DNA]</scope>
    <source>
        <strain evidence="1">P6</strain>
    </source>
</reference>
<gene>
    <name evidence="1" type="ORF">PsorP6_008795</name>
</gene>
<evidence type="ECO:0000313" key="1">
    <source>
        <dbReference type="EMBL" id="KAI9912168.1"/>
    </source>
</evidence>
<organism evidence="1 2">
    <name type="scientific">Peronosclerospora sorghi</name>
    <dbReference type="NCBI Taxonomy" id="230839"/>
    <lineage>
        <taxon>Eukaryota</taxon>
        <taxon>Sar</taxon>
        <taxon>Stramenopiles</taxon>
        <taxon>Oomycota</taxon>
        <taxon>Peronosporomycetes</taxon>
        <taxon>Peronosporales</taxon>
        <taxon>Peronosporaceae</taxon>
        <taxon>Peronosclerospora</taxon>
    </lineage>
</organism>
<evidence type="ECO:0000313" key="2">
    <source>
        <dbReference type="Proteomes" id="UP001163321"/>
    </source>
</evidence>